<evidence type="ECO:0000256" key="3">
    <source>
        <dbReference type="ARBA" id="ARBA00022741"/>
    </source>
</evidence>
<dbReference type="InterPro" id="IPR042101">
    <property type="entry name" value="SRP54_N_sf"/>
</dbReference>
<dbReference type="InterPro" id="IPR013822">
    <property type="entry name" value="Signal_recog_particl_SRP54_hlx"/>
</dbReference>
<feature type="compositionally biased region" description="Low complexity" evidence="10">
    <location>
        <begin position="140"/>
        <end position="154"/>
    </location>
</feature>
<evidence type="ECO:0000256" key="5">
    <source>
        <dbReference type="ARBA" id="ARBA00023134"/>
    </source>
</evidence>
<feature type="compositionally biased region" description="Pro residues" evidence="10">
    <location>
        <begin position="95"/>
        <end position="106"/>
    </location>
</feature>
<evidence type="ECO:0000259" key="11">
    <source>
        <dbReference type="PROSITE" id="PS00300"/>
    </source>
</evidence>
<keyword evidence="2 9" id="KW-0963">Cytoplasm</keyword>
<keyword evidence="13" id="KW-1185">Reference proteome</keyword>
<evidence type="ECO:0000256" key="4">
    <source>
        <dbReference type="ARBA" id="ARBA00022801"/>
    </source>
</evidence>
<evidence type="ECO:0000256" key="7">
    <source>
        <dbReference type="ARBA" id="ARBA00023170"/>
    </source>
</evidence>
<keyword evidence="5 9" id="KW-0342">GTP-binding</keyword>
<dbReference type="Pfam" id="PF02881">
    <property type="entry name" value="SRP54_N"/>
    <property type="match status" value="1"/>
</dbReference>
<comment type="subunit">
    <text evidence="9">Part of the signal recognition particle protein translocation system, which is composed of SRP and FtsY. SRP is a ribonucleoprotein composed of Ffh and a 4.5S RNA molecule.</text>
</comment>
<dbReference type="SUPFAM" id="SSF52540">
    <property type="entry name" value="P-loop containing nucleoside triphosphate hydrolases"/>
    <property type="match status" value="1"/>
</dbReference>
<dbReference type="SMART" id="SM00962">
    <property type="entry name" value="SRP54"/>
    <property type="match status" value="1"/>
</dbReference>
<dbReference type="SMART" id="SM00963">
    <property type="entry name" value="SRP54_N"/>
    <property type="match status" value="1"/>
</dbReference>
<evidence type="ECO:0000256" key="1">
    <source>
        <dbReference type="ARBA" id="ARBA00022475"/>
    </source>
</evidence>
<dbReference type="InterPro" id="IPR000897">
    <property type="entry name" value="SRP54_GTPase_dom"/>
</dbReference>
<evidence type="ECO:0000256" key="6">
    <source>
        <dbReference type="ARBA" id="ARBA00023136"/>
    </source>
</evidence>
<comment type="subcellular location">
    <subcellularLocation>
        <location evidence="9">Cell membrane</location>
        <topology evidence="9">Peripheral membrane protein</topology>
        <orientation evidence="9">Cytoplasmic side</orientation>
    </subcellularLocation>
    <subcellularLocation>
        <location evidence="9">Cytoplasm</location>
    </subcellularLocation>
</comment>
<dbReference type="PANTHER" id="PTHR43134:SF1">
    <property type="entry name" value="SIGNAL RECOGNITION PARTICLE RECEPTOR SUBUNIT ALPHA"/>
    <property type="match status" value="1"/>
</dbReference>
<feature type="binding site" evidence="9">
    <location>
        <begin position="331"/>
        <end position="338"/>
    </location>
    <ligand>
        <name>GTP</name>
        <dbReference type="ChEBI" id="CHEBI:37565"/>
    </ligand>
</feature>
<dbReference type="PROSITE" id="PS00300">
    <property type="entry name" value="SRP54"/>
    <property type="match status" value="1"/>
</dbReference>
<feature type="compositionally biased region" description="Basic and acidic residues" evidence="10">
    <location>
        <begin position="34"/>
        <end position="64"/>
    </location>
</feature>
<dbReference type="Pfam" id="PF00448">
    <property type="entry name" value="SRP54"/>
    <property type="match status" value="1"/>
</dbReference>
<comment type="similarity">
    <text evidence="9">Belongs to the GTP-binding SRP family. FtsY subfamily.</text>
</comment>
<dbReference type="SMART" id="SM00382">
    <property type="entry name" value="AAA"/>
    <property type="match status" value="1"/>
</dbReference>
<dbReference type="Gene3D" id="1.20.120.140">
    <property type="entry name" value="Signal recognition particle SRP54, nucleotide-binding domain"/>
    <property type="match status" value="1"/>
</dbReference>
<evidence type="ECO:0000313" key="13">
    <source>
        <dbReference type="Proteomes" id="UP000241895"/>
    </source>
</evidence>
<comment type="caution">
    <text evidence="12">The sequence shown here is derived from an EMBL/GenBank/DDBJ whole genome shotgun (WGS) entry which is preliminary data.</text>
</comment>
<feature type="region of interest" description="Disordered" evidence="10">
    <location>
        <begin position="1"/>
        <end position="221"/>
    </location>
</feature>
<evidence type="ECO:0000256" key="8">
    <source>
        <dbReference type="ARBA" id="ARBA00048027"/>
    </source>
</evidence>
<proteinExistence type="inferred from homology"/>
<dbReference type="NCBIfam" id="TIGR00064">
    <property type="entry name" value="ftsY"/>
    <property type="match status" value="1"/>
</dbReference>
<feature type="compositionally biased region" description="Basic and acidic residues" evidence="10">
    <location>
        <begin position="118"/>
        <end position="136"/>
    </location>
</feature>
<accession>A0ABX5IZM6</accession>
<reference evidence="12 13" key="1">
    <citation type="submission" date="2018-03" db="EMBL/GenBank/DDBJ databases">
        <authorList>
            <person name="Zhou J."/>
            <person name="Li X."/>
            <person name="Xue M."/>
            <person name="Yin J."/>
        </authorList>
    </citation>
    <scope>NUCLEOTIDE SEQUENCE [LARGE SCALE GENOMIC DNA]</scope>
    <source>
        <strain evidence="12 13">SYSU ZJ2214</strain>
    </source>
</reference>
<organism evidence="12 13">
    <name type="scientific">Halomonas litopenaei</name>
    <dbReference type="NCBI Taxonomy" id="2109328"/>
    <lineage>
        <taxon>Bacteria</taxon>
        <taxon>Pseudomonadati</taxon>
        <taxon>Pseudomonadota</taxon>
        <taxon>Gammaproteobacteria</taxon>
        <taxon>Oceanospirillales</taxon>
        <taxon>Halomonadaceae</taxon>
        <taxon>Halomonas</taxon>
    </lineage>
</organism>
<feature type="compositionally biased region" description="Basic residues" evidence="10">
    <location>
        <begin position="1"/>
        <end position="11"/>
    </location>
</feature>
<protein>
    <recommendedName>
        <fullName evidence="9">Signal recognition particle receptor FtsY</fullName>
        <shortName evidence="9">SRP receptor</shortName>
        <ecNumber evidence="9">3.6.5.4</ecNumber>
    </recommendedName>
</protein>
<keyword evidence="4 9" id="KW-0378">Hydrolase</keyword>
<dbReference type="PANTHER" id="PTHR43134">
    <property type="entry name" value="SIGNAL RECOGNITION PARTICLE RECEPTOR SUBUNIT ALPHA"/>
    <property type="match status" value="1"/>
</dbReference>
<feature type="compositionally biased region" description="Basic and acidic residues" evidence="10">
    <location>
        <begin position="12"/>
        <end position="21"/>
    </location>
</feature>
<keyword evidence="7 9" id="KW-0675">Receptor</keyword>
<evidence type="ECO:0000313" key="12">
    <source>
        <dbReference type="EMBL" id="PTL96042.1"/>
    </source>
</evidence>
<dbReference type="EMBL" id="PXNS01000001">
    <property type="protein sequence ID" value="PTL96042.1"/>
    <property type="molecule type" value="Genomic_DNA"/>
</dbReference>
<dbReference type="InterPro" id="IPR003593">
    <property type="entry name" value="AAA+_ATPase"/>
</dbReference>
<dbReference type="Proteomes" id="UP000241895">
    <property type="component" value="Unassembled WGS sequence"/>
</dbReference>
<evidence type="ECO:0000256" key="2">
    <source>
        <dbReference type="ARBA" id="ARBA00022490"/>
    </source>
</evidence>
<feature type="domain" description="SRP54-type proteins GTP-binding" evidence="11">
    <location>
        <begin position="498"/>
        <end position="511"/>
    </location>
</feature>
<sequence length="533" mass="56564">MFGIFKRKKKHTGEEPAKDQEVVDQSSADEAEGAADREAEPGADREADRGADRGAEQPRGDELSQRSPSDAEPPQQGREPGPEPTETAEAVVPEPVEPAAPAPAEPSTPAEQAPVEPEPDKQEPDEHEQKPVEQKSGESQADQAPPAAPQPAGEPAEDESPASAHKLAEAEVPEPASPPAADAGTGQREHAEVIEPSRPTGPALQEKPRAPVQGGKGGEKKGWFARMREGLGKTRANLSDGLADLFMGAKQIDDELIEDIETQLLMADVGIEATSEIIEALTDRVSRKELKDPEALYRALQQELAAMLGEVSQPLSLETADGGPFVILVVGVNGVGKTTTIGKLTQRFQREGKSVMLAAGDTFRAAAVEQLKVWGERNSVPVVAQHTGADSASVIYDAVAAARARGVDVLIADTAGRLHNKSHLMEELKKVHRVMGKLDAQAPHEVMLVLDAGTGQNALSQAATFNEAVPVSGITLTKLDGTAKGGVIFALAKQLKTPIRFIGVGESLDDLRPFKAEDFVDALFDRRPSDADE</sequence>
<comment type="catalytic activity">
    <reaction evidence="8 9">
        <text>GTP + H2O = GDP + phosphate + H(+)</text>
        <dbReference type="Rhea" id="RHEA:19669"/>
        <dbReference type="ChEBI" id="CHEBI:15377"/>
        <dbReference type="ChEBI" id="CHEBI:15378"/>
        <dbReference type="ChEBI" id="CHEBI:37565"/>
        <dbReference type="ChEBI" id="CHEBI:43474"/>
        <dbReference type="ChEBI" id="CHEBI:58189"/>
        <dbReference type="EC" id="3.6.5.4"/>
    </reaction>
</comment>
<feature type="compositionally biased region" description="Low complexity" evidence="10">
    <location>
        <begin position="72"/>
        <end position="94"/>
    </location>
</feature>
<dbReference type="InterPro" id="IPR027417">
    <property type="entry name" value="P-loop_NTPase"/>
</dbReference>
<name>A0ABX5IZM6_9GAMM</name>
<comment type="function">
    <text evidence="9">Involved in targeting and insertion of nascent membrane proteins into the cytoplasmic membrane. Acts as a receptor for the complex formed by the signal recognition particle (SRP) and the ribosome-nascent chain (RNC). Interaction with SRP-RNC leads to the transfer of the RNC complex to the Sec translocase for insertion into the membrane, the hydrolysis of GTP by both Ffh and FtsY, and the dissociation of the SRP-FtsY complex into the individual components.</text>
</comment>
<dbReference type="RefSeq" id="WP_108131215.1">
    <property type="nucleotide sequence ID" value="NZ_PXNS01000001.1"/>
</dbReference>
<dbReference type="HAMAP" id="MF_00920">
    <property type="entry name" value="FtsY"/>
    <property type="match status" value="1"/>
</dbReference>
<evidence type="ECO:0000256" key="10">
    <source>
        <dbReference type="SAM" id="MobiDB-lite"/>
    </source>
</evidence>
<gene>
    <name evidence="9" type="primary">ftsY</name>
    <name evidence="12" type="ORF">C6W88_01140</name>
</gene>
<keyword evidence="1 9" id="KW-1003">Cell membrane</keyword>
<dbReference type="InterPro" id="IPR004390">
    <property type="entry name" value="SR_rcpt_FtsY"/>
</dbReference>
<dbReference type="EC" id="3.6.5.4" evidence="9"/>
<dbReference type="Gene3D" id="3.40.50.300">
    <property type="entry name" value="P-loop containing nucleotide triphosphate hydrolases"/>
    <property type="match status" value="1"/>
</dbReference>
<keyword evidence="6 9" id="KW-0472">Membrane</keyword>
<feature type="binding site" evidence="9">
    <location>
        <begin position="477"/>
        <end position="480"/>
    </location>
    <ligand>
        <name>GTP</name>
        <dbReference type="ChEBI" id="CHEBI:37565"/>
    </ligand>
</feature>
<keyword evidence="3 9" id="KW-0547">Nucleotide-binding</keyword>
<feature type="binding site" evidence="9">
    <location>
        <begin position="413"/>
        <end position="417"/>
    </location>
    <ligand>
        <name>GTP</name>
        <dbReference type="ChEBI" id="CHEBI:37565"/>
    </ligand>
</feature>
<evidence type="ECO:0000256" key="9">
    <source>
        <dbReference type="HAMAP-Rule" id="MF_00920"/>
    </source>
</evidence>
<dbReference type="CDD" id="cd17874">
    <property type="entry name" value="FtsY"/>
    <property type="match status" value="1"/>
</dbReference>